<dbReference type="OrthoDB" id="5441967at2"/>
<feature type="transmembrane region" description="Helical" evidence="8">
    <location>
        <begin position="119"/>
        <end position="141"/>
    </location>
</feature>
<keyword evidence="3 8" id="KW-0812">Transmembrane</keyword>
<dbReference type="InterPro" id="IPR011701">
    <property type="entry name" value="MFS"/>
</dbReference>
<evidence type="ECO:0000256" key="8">
    <source>
        <dbReference type="SAM" id="Phobius"/>
    </source>
</evidence>
<evidence type="ECO:0000256" key="6">
    <source>
        <dbReference type="ARBA" id="ARBA00058119"/>
    </source>
</evidence>
<organism evidence="10 11">
    <name type="scientific">Caballeronia arvi</name>
    <dbReference type="NCBI Taxonomy" id="1777135"/>
    <lineage>
        <taxon>Bacteria</taxon>
        <taxon>Pseudomonadati</taxon>
        <taxon>Pseudomonadota</taxon>
        <taxon>Betaproteobacteria</taxon>
        <taxon>Burkholderiales</taxon>
        <taxon>Burkholderiaceae</taxon>
        <taxon>Caballeronia</taxon>
    </lineage>
</organism>
<evidence type="ECO:0000256" key="3">
    <source>
        <dbReference type="ARBA" id="ARBA00022692"/>
    </source>
</evidence>
<evidence type="ECO:0000313" key="11">
    <source>
        <dbReference type="Proteomes" id="UP000055019"/>
    </source>
</evidence>
<comment type="caution">
    <text evidence="10">The sequence shown here is derived from an EMBL/GenBank/DDBJ whole genome shotgun (WGS) entry which is preliminary data.</text>
</comment>
<dbReference type="PROSITE" id="PS50850">
    <property type="entry name" value="MFS"/>
    <property type="match status" value="1"/>
</dbReference>
<dbReference type="GO" id="GO:0022857">
    <property type="term" value="F:transmembrane transporter activity"/>
    <property type="evidence" value="ECO:0007669"/>
    <property type="project" value="InterPro"/>
</dbReference>
<feature type="transmembrane region" description="Helical" evidence="8">
    <location>
        <begin position="344"/>
        <end position="364"/>
    </location>
</feature>
<dbReference type="RefSeq" id="WP_087039054.1">
    <property type="nucleotide sequence ID" value="NZ_FCOM02000012.1"/>
</dbReference>
<feature type="transmembrane region" description="Helical" evidence="8">
    <location>
        <begin position="371"/>
        <end position="398"/>
    </location>
</feature>
<reference evidence="10" key="1">
    <citation type="submission" date="2016-01" db="EMBL/GenBank/DDBJ databases">
        <authorList>
            <person name="Peeters C."/>
        </authorList>
    </citation>
    <scope>NUCLEOTIDE SEQUENCE [LARGE SCALE GENOMIC DNA]</scope>
    <source>
        <strain evidence="10">LMG 29317</strain>
    </source>
</reference>
<accession>A0A158J312</accession>
<dbReference type="Pfam" id="PF07690">
    <property type="entry name" value="MFS_1"/>
    <property type="match status" value="1"/>
</dbReference>
<comment type="function">
    <text evidence="6">Component of the tartrate utilization system and may allow entry of tartrate and tartrate dehydrogenase.</text>
</comment>
<keyword evidence="11" id="KW-1185">Reference proteome</keyword>
<feature type="transmembrane region" description="Helical" evidence="8">
    <location>
        <begin position="63"/>
        <end position="82"/>
    </location>
</feature>
<proteinExistence type="predicted"/>
<feature type="transmembrane region" description="Helical" evidence="8">
    <location>
        <begin position="319"/>
        <end position="338"/>
    </location>
</feature>
<keyword evidence="2" id="KW-0813">Transport</keyword>
<evidence type="ECO:0000313" key="10">
    <source>
        <dbReference type="EMBL" id="SAL62873.1"/>
    </source>
</evidence>
<evidence type="ECO:0000256" key="2">
    <source>
        <dbReference type="ARBA" id="ARBA00022448"/>
    </source>
</evidence>
<comment type="subcellular location">
    <subcellularLocation>
        <location evidence="1">Membrane</location>
        <topology evidence="1">Multi-pass membrane protein</topology>
    </subcellularLocation>
</comment>
<evidence type="ECO:0000256" key="1">
    <source>
        <dbReference type="ARBA" id="ARBA00004141"/>
    </source>
</evidence>
<dbReference type="PANTHER" id="PTHR43791:SF36">
    <property type="entry name" value="TRANSPORTER, PUTATIVE (AFU_ORTHOLOGUE AFUA_6G08340)-RELATED"/>
    <property type="match status" value="1"/>
</dbReference>
<keyword evidence="5 8" id="KW-0472">Membrane</keyword>
<dbReference type="CDD" id="cd17319">
    <property type="entry name" value="MFS_ExuT_GudP_like"/>
    <property type="match status" value="1"/>
</dbReference>
<dbReference type="FunFam" id="1.20.1250.20:FF:000018">
    <property type="entry name" value="MFS transporter permease"/>
    <property type="match status" value="1"/>
</dbReference>
<dbReference type="InterPro" id="IPR036259">
    <property type="entry name" value="MFS_trans_sf"/>
</dbReference>
<feature type="domain" description="Major facilitator superfamily (MFS) profile" evidence="9">
    <location>
        <begin position="29"/>
        <end position="434"/>
    </location>
</feature>
<dbReference type="InterPro" id="IPR020846">
    <property type="entry name" value="MFS_dom"/>
</dbReference>
<keyword evidence="4 8" id="KW-1133">Transmembrane helix</keyword>
<evidence type="ECO:0000256" key="7">
    <source>
        <dbReference type="ARBA" id="ARBA00074139"/>
    </source>
</evidence>
<evidence type="ECO:0000259" key="9">
    <source>
        <dbReference type="PROSITE" id="PS50850"/>
    </source>
</evidence>
<feature type="transmembrane region" description="Helical" evidence="8">
    <location>
        <begin position="25"/>
        <end position="43"/>
    </location>
</feature>
<dbReference type="AlphaFoldDB" id="A0A158J312"/>
<dbReference type="PANTHER" id="PTHR43791">
    <property type="entry name" value="PERMEASE-RELATED"/>
    <property type="match status" value="1"/>
</dbReference>
<name>A0A158J312_9BURK</name>
<dbReference type="FunFam" id="1.20.1250.20:FF:000126">
    <property type="entry name" value="MFS transporter permease"/>
    <property type="match status" value="1"/>
</dbReference>
<evidence type="ECO:0000256" key="5">
    <source>
        <dbReference type="ARBA" id="ARBA00023136"/>
    </source>
</evidence>
<evidence type="ECO:0000256" key="4">
    <source>
        <dbReference type="ARBA" id="ARBA00022989"/>
    </source>
</evidence>
<protein>
    <recommendedName>
        <fullName evidence="7">Putative tartrate transporter</fullName>
    </recommendedName>
</protein>
<dbReference type="GO" id="GO:0005886">
    <property type="term" value="C:plasma membrane"/>
    <property type="evidence" value="ECO:0007669"/>
    <property type="project" value="TreeGrafter"/>
</dbReference>
<dbReference type="EMBL" id="FCOM02000012">
    <property type="protein sequence ID" value="SAL62873.1"/>
    <property type="molecule type" value="Genomic_DNA"/>
</dbReference>
<feature type="transmembrane region" description="Helical" evidence="8">
    <location>
        <begin position="253"/>
        <end position="274"/>
    </location>
</feature>
<dbReference type="Gene3D" id="1.20.1250.20">
    <property type="entry name" value="MFS general substrate transporter like domains"/>
    <property type="match status" value="2"/>
</dbReference>
<feature type="transmembrane region" description="Helical" evidence="8">
    <location>
        <begin position="94"/>
        <end position="113"/>
    </location>
</feature>
<feature type="transmembrane region" description="Helical" evidence="8">
    <location>
        <begin position="153"/>
        <end position="176"/>
    </location>
</feature>
<gene>
    <name evidence="10" type="ORF">AWB74_03268</name>
</gene>
<sequence length="436" mass="47637">MSINPTAAMPYAEAPLDERRVYSKVSWRLIPFLLMCYTAGYLDRVNVGFAKLQMLDQLKFSETVYGLGAGIFFIGYVIFEVPSNIVMHKVGARVWIARIMITWGLISAAMVFVKTPTTFYVMRFLLGVAEAGFLPGILLYLTYWYPPSRRGSIIALFLGGIPLAGMLGGPLSGWIMQAFSNMNGWSGWQMMFLLEALPSVLLGIAVFFVLGNDVRSAKWLTESEKNLLEANLQLETPDAQVHSLRGAFTELRTWILCVMYAFILMGEYGVLFWMPTIIKDTGVSDPLQVGLLTAIPYTATVIAMFLVGRHSDRTRERRWHLALPGVVAAVGLALAAMYPHSTVMAVVGLTIGTMGVLAVVSQFWTLPPALLGGIAAAAGIALVNSVGNLAGFVSPYMLGWIKQSTGTTSIGLYILAASMLVGSLIVFCFPSRLVDR</sequence>
<dbReference type="SUPFAM" id="SSF103473">
    <property type="entry name" value="MFS general substrate transporter"/>
    <property type="match status" value="1"/>
</dbReference>
<feature type="transmembrane region" description="Helical" evidence="8">
    <location>
        <begin position="286"/>
        <end position="307"/>
    </location>
</feature>
<feature type="transmembrane region" description="Helical" evidence="8">
    <location>
        <begin position="188"/>
        <end position="210"/>
    </location>
</feature>
<dbReference type="Proteomes" id="UP000055019">
    <property type="component" value="Unassembled WGS sequence"/>
</dbReference>
<feature type="transmembrane region" description="Helical" evidence="8">
    <location>
        <begin position="410"/>
        <end position="429"/>
    </location>
</feature>